<evidence type="ECO:0000256" key="5">
    <source>
        <dbReference type="ARBA" id="ARBA00023002"/>
    </source>
</evidence>
<dbReference type="Gene3D" id="3.40.50.720">
    <property type="entry name" value="NAD(P)-binding Rossmann-like Domain"/>
    <property type="match status" value="1"/>
</dbReference>
<organism evidence="7 8">
    <name type="scientific">Haloterrigena gelatinilytica</name>
    <dbReference type="NCBI Taxonomy" id="2741724"/>
    <lineage>
        <taxon>Archaea</taxon>
        <taxon>Methanobacteriati</taxon>
        <taxon>Methanobacteriota</taxon>
        <taxon>Stenosarchaea group</taxon>
        <taxon>Halobacteria</taxon>
        <taxon>Halobacteriales</taxon>
        <taxon>Natrialbaceae</taxon>
        <taxon>Haloterrigena</taxon>
    </lineage>
</organism>
<dbReference type="PANTHER" id="PTHR11530:SF11">
    <property type="entry name" value="D-ASPARTATE OXIDASE"/>
    <property type="match status" value="1"/>
</dbReference>
<evidence type="ECO:0000256" key="3">
    <source>
        <dbReference type="ARBA" id="ARBA00022630"/>
    </source>
</evidence>
<dbReference type="GO" id="GO:0071949">
    <property type="term" value="F:FAD binding"/>
    <property type="evidence" value="ECO:0007669"/>
    <property type="project" value="InterPro"/>
</dbReference>
<dbReference type="AlphaFoldDB" id="A0A8J8GSZ7"/>
<feature type="domain" description="FAD dependent oxidoreductase" evidence="6">
    <location>
        <begin position="12"/>
        <end position="362"/>
    </location>
</feature>
<dbReference type="Gene3D" id="3.30.9.10">
    <property type="entry name" value="D-Amino Acid Oxidase, subunit A, domain 2"/>
    <property type="match status" value="1"/>
</dbReference>
<reference evidence="7" key="1">
    <citation type="submission" date="2020-06" db="EMBL/GenBank/DDBJ databases">
        <title>Haloterrigena sp. nov., an extremely halophilic archaeon isolated from a saline sediment.</title>
        <authorList>
            <person name="Liu B.-B."/>
        </authorList>
    </citation>
    <scope>NUCLEOTIDE SEQUENCE</scope>
    <source>
        <strain evidence="7">SYSU A121-1</strain>
    </source>
</reference>
<comment type="caution">
    <text evidence="7">The sequence shown here is derived from an EMBL/GenBank/DDBJ whole genome shotgun (WGS) entry which is preliminary data.</text>
</comment>
<dbReference type="SUPFAM" id="SSF51971">
    <property type="entry name" value="Nucleotide-binding domain"/>
    <property type="match status" value="1"/>
</dbReference>
<protein>
    <submittedName>
        <fullName evidence="7">FAD-binding oxidoreductase</fullName>
    </submittedName>
</protein>
<accession>A0A8J8GSZ7</accession>
<comment type="similarity">
    <text evidence="2">Belongs to the DAMOX/DASOX family.</text>
</comment>
<gene>
    <name evidence="7" type="ORF">HT576_20935</name>
</gene>
<dbReference type="GO" id="GO:0005737">
    <property type="term" value="C:cytoplasm"/>
    <property type="evidence" value="ECO:0007669"/>
    <property type="project" value="TreeGrafter"/>
</dbReference>
<dbReference type="EMBL" id="JABURA010000002">
    <property type="protein sequence ID" value="NUB93467.1"/>
    <property type="molecule type" value="Genomic_DNA"/>
</dbReference>
<dbReference type="GO" id="GO:0019478">
    <property type="term" value="P:D-amino acid catabolic process"/>
    <property type="evidence" value="ECO:0007669"/>
    <property type="project" value="TreeGrafter"/>
</dbReference>
<dbReference type="PANTHER" id="PTHR11530">
    <property type="entry name" value="D-AMINO ACID OXIDASE"/>
    <property type="match status" value="1"/>
</dbReference>
<dbReference type="InterPro" id="IPR006076">
    <property type="entry name" value="FAD-dep_OxRdtase"/>
</dbReference>
<proteinExistence type="inferred from homology"/>
<dbReference type="InterPro" id="IPR023209">
    <property type="entry name" value="DAO"/>
</dbReference>
<evidence type="ECO:0000256" key="1">
    <source>
        <dbReference type="ARBA" id="ARBA00001974"/>
    </source>
</evidence>
<dbReference type="GO" id="GO:0003884">
    <property type="term" value="F:D-amino-acid oxidase activity"/>
    <property type="evidence" value="ECO:0007669"/>
    <property type="project" value="InterPro"/>
</dbReference>
<evidence type="ECO:0000313" key="8">
    <source>
        <dbReference type="Proteomes" id="UP000728647"/>
    </source>
</evidence>
<evidence type="ECO:0000259" key="6">
    <source>
        <dbReference type="Pfam" id="PF01266"/>
    </source>
</evidence>
<evidence type="ECO:0000313" key="7">
    <source>
        <dbReference type="EMBL" id="NUB93467.1"/>
    </source>
</evidence>
<dbReference type="Pfam" id="PF01266">
    <property type="entry name" value="DAO"/>
    <property type="match status" value="1"/>
</dbReference>
<keyword evidence="4" id="KW-0274">FAD</keyword>
<evidence type="ECO:0000256" key="4">
    <source>
        <dbReference type="ARBA" id="ARBA00022827"/>
    </source>
</evidence>
<dbReference type="Proteomes" id="UP000728647">
    <property type="component" value="Unassembled WGS sequence"/>
</dbReference>
<dbReference type="OrthoDB" id="190854at2157"/>
<comment type="cofactor">
    <cofactor evidence="1">
        <name>FAD</name>
        <dbReference type="ChEBI" id="CHEBI:57692"/>
    </cofactor>
</comment>
<keyword evidence="5" id="KW-0560">Oxidoreductase</keyword>
<sequence>MQRAKQTERRADVAVIGGGVIGITTAICLELRGYSTAIYTAKIPFRDEPSPEFATPYAAASIKPASVTMSRQQRALAISQEIFGFLADTGSMGVRQQPHFVLHEEDHSDPEYADTVSGFCRISEIEQYPHRPNANAVFGWRFNAYFAELPVYIARCYALYESLGGVVHERSLTRETCRNLPSDVLVNCAGIGSQEIFDDQRPWMIHVGHQVLVDGLPLIRTDSGDLFSYNYTPHPDAVADGFAGEVYAYPRMDTLVLGGSRLPVALEDDWDGHIPGVSRSVGDVEVPARIVTINDELLDSYTGISIETGNLAGRYGFRPVRDPDGDGVRIERESLDGRPVIHNCGHGGAGVTLSWGSAVKACELVTEVADPAPTPLSVSREFTFARRLATRIRSDYDFGR</sequence>
<keyword evidence="3" id="KW-0285">Flavoprotein</keyword>
<dbReference type="RefSeq" id="WP_174703127.1">
    <property type="nucleotide sequence ID" value="NZ_JABURA010000002.1"/>
</dbReference>
<name>A0A8J8GSZ7_9EURY</name>
<evidence type="ECO:0000256" key="2">
    <source>
        <dbReference type="ARBA" id="ARBA00006730"/>
    </source>
</evidence>